<comment type="caution">
    <text evidence="1">The sequence shown here is derived from an EMBL/GenBank/DDBJ whole genome shotgun (WGS) entry which is preliminary data.</text>
</comment>
<sequence length="724" mass="79330">MSKGLSLVPLSDPVGVRILDDIQGVTTDLWTNTAVSLSPCSPDAFCFPVDSAYDLNVEEVRLPTEVNVIIRARDATVLGTAMNKEETFIGSDQRGRRPLTAEVASQKVNLYFSARGGLQTTLRDGERHISTENGEPLRIGIRSRHEYPEATITTDSSPRSLMRAVSAFGSALKTDSPERSWPTMRGFPPLVEVRDGGQQFDDPANLEITAAESDVRIEVFPTHEAVFHVASLAYYLGVPVVPLPQSARTDISSPGRLIVGSSTVELGTGTHPHERVTEVLQQVFTLDCVTRTEGLYPIDLNVRNALEGRGICFDWHALYHDPLSERLQTYLSVPYSRLEDLVPRWKLTADIDSTPEHAEQLPFLVSELAEVRRAGNGAVTTAANTLDVVGEFYRERRLAAPIDGGPLRALPSRDVRNEASLNEQIITTAPTESIQHLWLSDGVPAGAAKPTIEAFKRRIDEQPSGDVRVAVVVNDAEMHDELSVQDLYGLRDFISFEVDIHENLTQRELAILLAEERDFVHYVGHVDERGIQCADGWLDARSLTTVNTRAFVLNACKSYDQGAALIEAGAIGGVVTLRLVPNEPATRIGRTLARLLNAGFSLGSALDLLVDDTITAQQYTVVGDPMVSVADGKSGTPISGSIERRGEDRFALTVSAYPSEWANLGATYLPSVSKDGVQYLNSGVLDTFELTGDELREGFSRERFPVIVNGRIHWSDCLSLDEIF</sequence>
<reference evidence="1 2" key="1">
    <citation type="journal article" date="2019" name="Int. J. Syst. Evol. Microbiol.">
        <title>The Global Catalogue of Microorganisms (GCM) 10K type strain sequencing project: providing services to taxonomists for standard genome sequencing and annotation.</title>
        <authorList>
            <consortium name="The Broad Institute Genomics Platform"/>
            <consortium name="The Broad Institute Genome Sequencing Center for Infectious Disease"/>
            <person name="Wu L."/>
            <person name="Ma J."/>
        </authorList>
    </citation>
    <scope>NUCLEOTIDE SEQUENCE [LARGE SCALE GENOMIC DNA]</scope>
    <source>
        <strain evidence="1 2">CGMCC 1.12543</strain>
    </source>
</reference>
<evidence type="ECO:0008006" key="3">
    <source>
        <dbReference type="Google" id="ProtNLM"/>
    </source>
</evidence>
<dbReference type="AlphaFoldDB" id="A0ABD5RGQ5"/>
<keyword evidence="2" id="KW-1185">Reference proteome</keyword>
<accession>A0ABD5RGQ5</accession>
<name>A0ABD5RGQ5_9EURY</name>
<dbReference type="RefSeq" id="WP_247418029.1">
    <property type="nucleotide sequence ID" value="NZ_JALLGW010000001.1"/>
</dbReference>
<evidence type="ECO:0000313" key="1">
    <source>
        <dbReference type="EMBL" id="MFC5969708.1"/>
    </source>
</evidence>
<gene>
    <name evidence="1" type="ORF">ACFPYI_00035</name>
</gene>
<protein>
    <recommendedName>
        <fullName evidence="3">CHAT domain-containing protein</fullName>
    </recommendedName>
</protein>
<evidence type="ECO:0000313" key="2">
    <source>
        <dbReference type="Proteomes" id="UP001596099"/>
    </source>
</evidence>
<dbReference type="EMBL" id="JBHSQH010000001">
    <property type="protein sequence ID" value="MFC5969708.1"/>
    <property type="molecule type" value="Genomic_DNA"/>
</dbReference>
<organism evidence="1 2">
    <name type="scientific">Halomarina salina</name>
    <dbReference type="NCBI Taxonomy" id="1872699"/>
    <lineage>
        <taxon>Archaea</taxon>
        <taxon>Methanobacteriati</taxon>
        <taxon>Methanobacteriota</taxon>
        <taxon>Stenosarchaea group</taxon>
        <taxon>Halobacteria</taxon>
        <taxon>Halobacteriales</taxon>
        <taxon>Natronomonadaceae</taxon>
        <taxon>Halomarina</taxon>
    </lineage>
</organism>
<proteinExistence type="predicted"/>
<dbReference type="Proteomes" id="UP001596099">
    <property type="component" value="Unassembled WGS sequence"/>
</dbReference>